<dbReference type="EMBL" id="CP012661">
    <property type="protein sequence ID" value="AMY69086.1"/>
    <property type="molecule type" value="Genomic_DNA"/>
</dbReference>
<name>A0A159Z245_9RHOB</name>
<evidence type="ECO:0000313" key="2">
    <source>
        <dbReference type="EMBL" id="AMY69086.1"/>
    </source>
</evidence>
<reference evidence="2 3" key="1">
    <citation type="submission" date="2015-09" db="EMBL/GenBank/DDBJ databases">
        <title>Complete genome sequence of Defluviimonas alba cai42t isolated from an oilfield in Xinjiang.</title>
        <authorList>
            <person name="Geng S."/>
            <person name="Pan X."/>
            <person name="Wu X."/>
        </authorList>
    </citation>
    <scope>NUCLEOTIDE SEQUENCE [LARGE SCALE GENOMIC DNA]</scope>
    <source>
        <strain evidence="3">cai42</strain>
    </source>
</reference>
<dbReference type="AlphaFoldDB" id="A0A159Z245"/>
<proteinExistence type="predicted"/>
<evidence type="ECO:0000313" key="3">
    <source>
        <dbReference type="Proteomes" id="UP000076128"/>
    </source>
</evidence>
<keyword evidence="1" id="KW-0732">Signal</keyword>
<gene>
    <name evidence="2" type="ORF">AKL17_1836</name>
</gene>
<accession>A0A159Z245</accession>
<feature type="signal peptide" evidence="1">
    <location>
        <begin position="1"/>
        <end position="21"/>
    </location>
</feature>
<dbReference type="Proteomes" id="UP000076128">
    <property type="component" value="Chromosome"/>
</dbReference>
<sequence length="128" mass="13561">MKFMHSAAFAACCLAPSALLADCVEPGSFITASAAAPCVLVLDDPAPEAAPAPGAKHLKVAPAQPAYTVGDAFPVYEFSMLIDPPRYGLPPVTGNWRYYRAKGVTYKVDARSFAVLDVVEADQGMLRN</sequence>
<dbReference type="KEGG" id="daa:AKL17_1836"/>
<dbReference type="RefSeq" id="WP_066812580.1">
    <property type="nucleotide sequence ID" value="NZ_CP012661.1"/>
</dbReference>
<evidence type="ECO:0000256" key="1">
    <source>
        <dbReference type="SAM" id="SignalP"/>
    </source>
</evidence>
<feature type="chain" id="PRO_5007811432" description="Nickel/cobalt transporter regulator" evidence="1">
    <location>
        <begin position="22"/>
        <end position="128"/>
    </location>
</feature>
<dbReference type="OrthoDB" id="7873677at2"/>
<evidence type="ECO:0008006" key="4">
    <source>
        <dbReference type="Google" id="ProtNLM"/>
    </source>
</evidence>
<protein>
    <recommendedName>
        <fullName evidence="4">Nickel/cobalt transporter regulator</fullName>
    </recommendedName>
</protein>
<keyword evidence="3" id="KW-1185">Reference proteome</keyword>
<organism evidence="2 3">
    <name type="scientific">Frigidibacter mobilis</name>
    <dbReference type="NCBI Taxonomy" id="1335048"/>
    <lineage>
        <taxon>Bacteria</taxon>
        <taxon>Pseudomonadati</taxon>
        <taxon>Pseudomonadota</taxon>
        <taxon>Alphaproteobacteria</taxon>
        <taxon>Rhodobacterales</taxon>
        <taxon>Paracoccaceae</taxon>
        <taxon>Frigidibacter</taxon>
    </lineage>
</organism>